<reference evidence="1 2" key="1">
    <citation type="submission" date="2020-02" db="EMBL/GenBank/DDBJ databases">
        <authorList>
            <person name="Hogendoorn C."/>
        </authorList>
    </citation>
    <scope>NUCLEOTIDE SEQUENCE [LARGE SCALE GENOMIC DNA]</scope>
    <source>
        <strain evidence="1">METHB21</strain>
    </source>
</reference>
<keyword evidence="2" id="KW-1185">Reference proteome</keyword>
<gene>
    <name evidence="1" type="ORF">METHB2_300035</name>
</gene>
<proteinExistence type="predicted"/>
<evidence type="ECO:0000313" key="2">
    <source>
        <dbReference type="Proteomes" id="UP000494216"/>
    </source>
</evidence>
<dbReference type="EMBL" id="CADCXN010000059">
    <property type="protein sequence ID" value="CAA9890957.1"/>
    <property type="molecule type" value="Genomic_DNA"/>
</dbReference>
<dbReference type="Proteomes" id="UP000494216">
    <property type="component" value="Unassembled WGS sequence"/>
</dbReference>
<sequence length="69" mass="7729">MMNHIIMHGDDKMRTYVLQTLRSSTQFRGEGEVMGNVSFAVSSGQKSRTVYDAAQGEIFPVLWCSQKTA</sequence>
<dbReference type="AlphaFoldDB" id="A0A8S0XGE3"/>
<protein>
    <submittedName>
        <fullName evidence="1">Uncharacterized protein</fullName>
    </submittedName>
</protein>
<evidence type="ECO:0000313" key="1">
    <source>
        <dbReference type="EMBL" id="CAA9890957.1"/>
    </source>
</evidence>
<comment type="caution">
    <text evidence="1">The sequence shown here is derived from an EMBL/GenBank/DDBJ whole genome shotgun (WGS) entry which is preliminary data.</text>
</comment>
<organism evidence="1 2">
    <name type="scientific">Candidatus Methylobacter favarea</name>
    <dbReference type="NCBI Taxonomy" id="2707345"/>
    <lineage>
        <taxon>Bacteria</taxon>
        <taxon>Pseudomonadati</taxon>
        <taxon>Pseudomonadota</taxon>
        <taxon>Gammaproteobacteria</taxon>
        <taxon>Methylococcales</taxon>
        <taxon>Methylococcaceae</taxon>
        <taxon>Methylobacter</taxon>
    </lineage>
</organism>
<accession>A0A8S0XGE3</accession>
<name>A0A8S0XGE3_9GAMM</name>